<comment type="caution">
    <text evidence="1">The sequence shown here is derived from an EMBL/GenBank/DDBJ whole genome shotgun (WGS) entry which is preliminary data.</text>
</comment>
<feature type="non-terminal residue" evidence="1">
    <location>
        <position position="142"/>
    </location>
</feature>
<dbReference type="Proteomes" id="UP000253420">
    <property type="component" value="Unassembled WGS sequence"/>
</dbReference>
<protein>
    <submittedName>
        <fullName evidence="1">Uncharacterized protein</fullName>
    </submittedName>
</protein>
<gene>
    <name evidence="1" type="ORF">DUT91_25200</name>
</gene>
<sequence length="142" mass="15713">HCPSLTIVGTSTPSRFYGGLSEKNLSDGFVARMVFIAPSDRPARANPSDNGLKLPAPLKESIKSAAAKFPWPRIDSPGRWRDPRGEPSLLEVPWASPEAEKAWLEIEDWQESEIEKDESRDGVIGRFAENAIRLATLRALSE</sequence>
<keyword evidence="2" id="KW-1185">Reference proteome</keyword>
<accession>A0A368JYL9</accession>
<dbReference type="OrthoDB" id="1496333at2"/>
<evidence type="ECO:0000313" key="2">
    <source>
        <dbReference type="Proteomes" id="UP000253420"/>
    </source>
</evidence>
<feature type="non-terminal residue" evidence="1">
    <location>
        <position position="1"/>
    </location>
</feature>
<evidence type="ECO:0000313" key="1">
    <source>
        <dbReference type="EMBL" id="RCS21283.1"/>
    </source>
</evidence>
<dbReference type="AlphaFoldDB" id="A0A368JYL9"/>
<dbReference type="InterPro" id="IPR025048">
    <property type="entry name" value="DUF3987"/>
</dbReference>
<dbReference type="EMBL" id="QOZG01000121">
    <property type="protein sequence ID" value="RCS21283.1"/>
    <property type="molecule type" value="Genomic_DNA"/>
</dbReference>
<organism evidence="1 2">
    <name type="scientific">Phyllobacterium salinisoli</name>
    <dbReference type="NCBI Taxonomy" id="1899321"/>
    <lineage>
        <taxon>Bacteria</taxon>
        <taxon>Pseudomonadati</taxon>
        <taxon>Pseudomonadota</taxon>
        <taxon>Alphaproteobacteria</taxon>
        <taxon>Hyphomicrobiales</taxon>
        <taxon>Phyllobacteriaceae</taxon>
        <taxon>Phyllobacterium</taxon>
    </lineage>
</organism>
<dbReference type="Pfam" id="PF13148">
    <property type="entry name" value="DUF3987"/>
    <property type="match status" value="1"/>
</dbReference>
<reference evidence="1 2" key="1">
    <citation type="submission" date="2018-07" db="EMBL/GenBank/DDBJ databases">
        <title>The draft genome of Phyllobacterium salinisoli.</title>
        <authorList>
            <person name="Liu L."/>
            <person name="Li L."/>
            <person name="Zhang X."/>
            <person name="Liang L."/>
        </authorList>
    </citation>
    <scope>NUCLEOTIDE SEQUENCE [LARGE SCALE GENOMIC DNA]</scope>
    <source>
        <strain evidence="1 2">LLAN61</strain>
    </source>
</reference>
<proteinExistence type="predicted"/>
<name>A0A368JYL9_9HYPH</name>